<feature type="transmembrane region" description="Helical" evidence="2">
    <location>
        <begin position="257"/>
        <end position="276"/>
    </location>
</feature>
<comment type="caution">
    <text evidence="3">The sequence shown here is derived from an EMBL/GenBank/DDBJ whole genome shotgun (WGS) entry which is preliminary data.</text>
</comment>
<accession>A0ABV8LN52</accession>
<feature type="compositionally biased region" description="Low complexity" evidence="1">
    <location>
        <begin position="323"/>
        <end position="337"/>
    </location>
</feature>
<keyword evidence="4" id="KW-1185">Reference proteome</keyword>
<proteinExistence type="predicted"/>
<feature type="transmembrane region" description="Helical" evidence="2">
    <location>
        <begin position="57"/>
        <end position="76"/>
    </location>
</feature>
<feature type="transmembrane region" description="Helical" evidence="2">
    <location>
        <begin position="156"/>
        <end position="176"/>
    </location>
</feature>
<dbReference type="InterPro" id="IPR045782">
    <property type="entry name" value="TrbL_3"/>
</dbReference>
<dbReference type="Proteomes" id="UP001595816">
    <property type="component" value="Unassembled WGS sequence"/>
</dbReference>
<gene>
    <name evidence="3" type="ORF">ACFOZ4_11375</name>
</gene>
<dbReference type="EMBL" id="JBHSAY010000006">
    <property type="protein sequence ID" value="MFC4131204.1"/>
    <property type="molecule type" value="Genomic_DNA"/>
</dbReference>
<name>A0ABV8LN52_9ACTN</name>
<feature type="transmembrane region" description="Helical" evidence="2">
    <location>
        <begin position="214"/>
        <end position="237"/>
    </location>
</feature>
<evidence type="ECO:0000256" key="2">
    <source>
        <dbReference type="SAM" id="Phobius"/>
    </source>
</evidence>
<feature type="region of interest" description="Disordered" evidence="1">
    <location>
        <begin position="311"/>
        <end position="373"/>
    </location>
</feature>
<sequence length="373" mass="39730">MGGFVTSMLDGLTSWLASAAMHTLLWISGVLDKYAFSIPNVTGLQPTQALAGRARTIVNIVFPLIIVAAGVIGMTYNSAQIQYQVKDLLPRLVVGWVGANWSIPMCDLLLRFADAFIQALTTPMPDEATSFERLKSLLALSLGADPTGEFDDPIKVGLLGTIITVLVVILAAWLVLTWIIRYALLIVLVGLSPLAMACYSLPQLEGAARLWWRTVIGCMAIPAAQATTFSTGMWILLDPAAGLPAGIKPDDASSRPITLFAVLAVMLFTAKIPTLVSRYISSSGTPKGSFFSQVAKVLVLHRMTKGFTRRVGGTRRRTDKVADTAAGTITGGARNTGSGTPAGGARPPFTEGNGRDRVTARQKALLPPPPRDL</sequence>
<evidence type="ECO:0000313" key="4">
    <source>
        <dbReference type="Proteomes" id="UP001595816"/>
    </source>
</evidence>
<protein>
    <recommendedName>
        <fullName evidence="5">TrbL/VirB6 plasmid conjugal transfer protein</fullName>
    </recommendedName>
</protein>
<feature type="transmembrane region" description="Helical" evidence="2">
    <location>
        <begin position="182"/>
        <end position="202"/>
    </location>
</feature>
<evidence type="ECO:0008006" key="5">
    <source>
        <dbReference type="Google" id="ProtNLM"/>
    </source>
</evidence>
<keyword evidence="2" id="KW-0812">Transmembrane</keyword>
<dbReference type="Pfam" id="PF19590">
    <property type="entry name" value="TrbL_3"/>
    <property type="match status" value="1"/>
</dbReference>
<dbReference type="RefSeq" id="WP_253754511.1">
    <property type="nucleotide sequence ID" value="NZ_JAMZDZ010000001.1"/>
</dbReference>
<reference evidence="4" key="1">
    <citation type="journal article" date="2019" name="Int. J. Syst. Evol. Microbiol.">
        <title>The Global Catalogue of Microorganisms (GCM) 10K type strain sequencing project: providing services to taxonomists for standard genome sequencing and annotation.</title>
        <authorList>
            <consortium name="The Broad Institute Genomics Platform"/>
            <consortium name="The Broad Institute Genome Sequencing Center for Infectious Disease"/>
            <person name="Wu L."/>
            <person name="Ma J."/>
        </authorList>
    </citation>
    <scope>NUCLEOTIDE SEQUENCE [LARGE SCALE GENOMIC DNA]</scope>
    <source>
        <strain evidence="4">CGMCC 4.7289</strain>
    </source>
</reference>
<feature type="transmembrane region" description="Helical" evidence="2">
    <location>
        <begin position="12"/>
        <end position="36"/>
    </location>
</feature>
<organism evidence="3 4">
    <name type="scientific">Hamadaea flava</name>
    <dbReference type="NCBI Taxonomy" id="1742688"/>
    <lineage>
        <taxon>Bacteria</taxon>
        <taxon>Bacillati</taxon>
        <taxon>Actinomycetota</taxon>
        <taxon>Actinomycetes</taxon>
        <taxon>Micromonosporales</taxon>
        <taxon>Micromonosporaceae</taxon>
        <taxon>Hamadaea</taxon>
    </lineage>
</organism>
<evidence type="ECO:0000256" key="1">
    <source>
        <dbReference type="SAM" id="MobiDB-lite"/>
    </source>
</evidence>
<keyword evidence="2" id="KW-1133">Transmembrane helix</keyword>
<keyword evidence="2" id="KW-0472">Membrane</keyword>
<evidence type="ECO:0000313" key="3">
    <source>
        <dbReference type="EMBL" id="MFC4131204.1"/>
    </source>
</evidence>